<protein>
    <recommendedName>
        <fullName evidence="11">Probable inosine/xanthosine triphosphatase</fullName>
        <shortName evidence="11">ITPase/XTPase</shortName>
        <ecNumber evidence="11">3.6.1.73</ecNumber>
    </recommendedName>
    <alternativeName>
        <fullName evidence="11">Non-canonical purine NTP phosphatase</fullName>
    </alternativeName>
    <alternativeName>
        <fullName evidence="11">Non-standard purine NTP phosphatase</fullName>
    </alternativeName>
    <alternativeName>
        <fullName evidence="11">Nucleoside-triphosphate phosphatase</fullName>
        <shortName evidence="11">NTPase</shortName>
    </alternativeName>
</protein>
<evidence type="ECO:0000259" key="12">
    <source>
        <dbReference type="Pfam" id="PF01931"/>
    </source>
</evidence>
<keyword evidence="7 11" id="KW-0464">Manganese</keyword>
<evidence type="ECO:0000313" key="13">
    <source>
        <dbReference type="EMBL" id="PJA02434.1"/>
    </source>
</evidence>
<evidence type="ECO:0000256" key="4">
    <source>
        <dbReference type="ARBA" id="ARBA00022801"/>
    </source>
</evidence>
<dbReference type="PANTHER" id="PTHR34699">
    <property type="match status" value="1"/>
</dbReference>
<dbReference type="InterPro" id="IPR002786">
    <property type="entry name" value="Non_canon_purine_NTPase"/>
</dbReference>
<dbReference type="GO" id="GO:0009117">
    <property type="term" value="P:nucleotide metabolic process"/>
    <property type="evidence" value="ECO:0007669"/>
    <property type="project" value="UniProtKB-KW"/>
</dbReference>
<comment type="similarity">
    <text evidence="10 11">Belongs to the YjjX NTPase family.</text>
</comment>
<dbReference type="EMBL" id="PFPS01000035">
    <property type="protein sequence ID" value="PJA02434.1"/>
    <property type="molecule type" value="Genomic_DNA"/>
</dbReference>
<accession>A0A2M7VKW1</accession>
<dbReference type="PANTHER" id="PTHR34699:SF2">
    <property type="entry name" value="NON-CANONICAL PURINE NTP PHOSPHATASE_PRRC1 DOMAIN-CONTAINING PROTEIN"/>
    <property type="match status" value="1"/>
</dbReference>
<dbReference type="GO" id="GO:0000166">
    <property type="term" value="F:nucleotide binding"/>
    <property type="evidence" value="ECO:0007669"/>
    <property type="project" value="UniProtKB-KW"/>
</dbReference>
<dbReference type="InterPro" id="IPR029001">
    <property type="entry name" value="ITPase-like_fam"/>
</dbReference>
<evidence type="ECO:0000256" key="3">
    <source>
        <dbReference type="ARBA" id="ARBA00022741"/>
    </source>
</evidence>
<comment type="function">
    <text evidence="11">Phosphatase that hydrolyzes non-canonical purine nucleotides such as XTP and ITP to their respective diphosphate derivatives. Probably excludes non-canonical purines from DNA/RNA precursor pool, thus preventing their incorporation into DNA/RNA and avoiding chromosomal lesions.</text>
</comment>
<keyword evidence="3 11" id="KW-0547">Nucleotide-binding</keyword>
<gene>
    <name evidence="13" type="ORF">COX73_00775</name>
</gene>
<comment type="subunit">
    <text evidence="11">Homodimer.</text>
</comment>
<comment type="catalytic activity">
    <reaction evidence="9 11">
        <text>XTP + H2O = XDP + phosphate + H(+)</text>
        <dbReference type="Rhea" id="RHEA:28406"/>
        <dbReference type="ChEBI" id="CHEBI:15377"/>
        <dbReference type="ChEBI" id="CHEBI:15378"/>
        <dbReference type="ChEBI" id="CHEBI:43474"/>
        <dbReference type="ChEBI" id="CHEBI:59884"/>
        <dbReference type="ChEBI" id="CHEBI:61314"/>
        <dbReference type="EC" id="3.6.1.73"/>
    </reaction>
</comment>
<organism evidence="13 14">
    <name type="scientific">bacterium (Candidatus Gribaldobacteria) CG_4_10_14_0_2_um_filter_36_18</name>
    <dbReference type="NCBI Taxonomy" id="2014264"/>
    <lineage>
        <taxon>Bacteria</taxon>
        <taxon>Candidatus Gribaldobacteria</taxon>
    </lineage>
</organism>
<keyword evidence="4 11" id="KW-0378">Hydrolase</keyword>
<evidence type="ECO:0000313" key="14">
    <source>
        <dbReference type="Proteomes" id="UP000231469"/>
    </source>
</evidence>
<comment type="cofactor">
    <cofactor evidence="11">
        <name>Mg(2+)</name>
        <dbReference type="ChEBI" id="CHEBI:18420"/>
    </cofactor>
    <cofactor evidence="11">
        <name>Mn(2+)</name>
        <dbReference type="ChEBI" id="CHEBI:29035"/>
    </cofactor>
    <text evidence="11">Binds 1 divalent metal cation per subunit; can use either Mg(2+) or Mn(2+).</text>
</comment>
<keyword evidence="5 11" id="KW-0460">Magnesium</keyword>
<evidence type="ECO:0000256" key="9">
    <source>
        <dbReference type="ARBA" id="ARBA00048781"/>
    </source>
</evidence>
<comment type="caution">
    <text evidence="13">The sequence shown here is derived from an EMBL/GenBank/DDBJ whole genome shotgun (WGS) entry which is preliminary data.</text>
</comment>
<evidence type="ECO:0000256" key="7">
    <source>
        <dbReference type="ARBA" id="ARBA00023211"/>
    </source>
</evidence>
<sequence length="175" mass="19837">MVKIIVGSKNPVKINSVKRVFSKYFDNLEVRGEKVDSKVSYQPKSEKETIQGAKNRAEYIFKKYKPDFALGIEGGLGYLNSKLYTFAWVCIESKEGKIGLGRTASFPLPQKMEKLINDGKELGEADDIIFRMKNTKQKMGAIGLLSKEVLDRTKLYEQGVICALLPFINKELYNK</sequence>
<dbReference type="NCBIfam" id="TIGR00258">
    <property type="entry name" value="inosine/xanthosine triphosphatase"/>
    <property type="match status" value="1"/>
</dbReference>
<dbReference type="GO" id="GO:0006772">
    <property type="term" value="P:thiamine metabolic process"/>
    <property type="evidence" value="ECO:0007669"/>
    <property type="project" value="TreeGrafter"/>
</dbReference>
<dbReference type="InterPro" id="IPR026533">
    <property type="entry name" value="NTPase/PRRC1"/>
</dbReference>
<name>A0A2M7VKW1_9BACT</name>
<dbReference type="Gene3D" id="3.90.950.10">
    <property type="match status" value="1"/>
</dbReference>
<evidence type="ECO:0000256" key="1">
    <source>
        <dbReference type="ARBA" id="ARBA00001936"/>
    </source>
</evidence>
<keyword evidence="6 11" id="KW-0546">Nucleotide metabolism</keyword>
<evidence type="ECO:0000256" key="10">
    <source>
        <dbReference type="ARBA" id="ARBA00060855"/>
    </source>
</evidence>
<dbReference type="SUPFAM" id="SSF52972">
    <property type="entry name" value="ITPase-like"/>
    <property type="match status" value="1"/>
</dbReference>
<dbReference type="HAMAP" id="MF_00648">
    <property type="entry name" value="Non_canon_purine_NTPase_YjjX"/>
    <property type="match status" value="1"/>
</dbReference>
<evidence type="ECO:0000256" key="5">
    <source>
        <dbReference type="ARBA" id="ARBA00022842"/>
    </source>
</evidence>
<dbReference type="Pfam" id="PF01931">
    <property type="entry name" value="NTPase_I-T"/>
    <property type="match status" value="1"/>
</dbReference>
<evidence type="ECO:0000256" key="11">
    <source>
        <dbReference type="HAMAP-Rule" id="MF_00648"/>
    </source>
</evidence>
<comment type="caution">
    <text evidence="11">Lacks conserved residue(s) required for the propagation of feature annotation.</text>
</comment>
<comment type="cofactor">
    <cofactor evidence="1">
        <name>Mn(2+)</name>
        <dbReference type="ChEBI" id="CHEBI:29035"/>
    </cofactor>
</comment>
<feature type="domain" description="Non-canonical purine NTP phosphatase/PRRC1" evidence="12">
    <location>
        <begin position="7"/>
        <end position="168"/>
    </location>
</feature>
<feature type="binding site" evidence="11">
    <location>
        <position position="36"/>
    </location>
    <ligand>
        <name>Mg(2+)</name>
        <dbReference type="ChEBI" id="CHEBI:18420"/>
    </ligand>
</feature>
<dbReference type="Proteomes" id="UP000231469">
    <property type="component" value="Unassembled WGS sequence"/>
</dbReference>
<evidence type="ECO:0000256" key="2">
    <source>
        <dbReference type="ARBA" id="ARBA00022723"/>
    </source>
</evidence>
<keyword evidence="2 11" id="KW-0479">Metal-binding</keyword>
<dbReference type="EC" id="3.6.1.73" evidence="11"/>
<dbReference type="GO" id="GO:0046872">
    <property type="term" value="F:metal ion binding"/>
    <property type="evidence" value="ECO:0007669"/>
    <property type="project" value="UniProtKB-KW"/>
</dbReference>
<comment type="catalytic activity">
    <reaction evidence="8 11">
        <text>ITP + H2O = IDP + phosphate + H(+)</text>
        <dbReference type="Rhea" id="RHEA:28330"/>
        <dbReference type="ChEBI" id="CHEBI:15377"/>
        <dbReference type="ChEBI" id="CHEBI:15378"/>
        <dbReference type="ChEBI" id="CHEBI:43474"/>
        <dbReference type="ChEBI" id="CHEBI:58280"/>
        <dbReference type="ChEBI" id="CHEBI:61402"/>
        <dbReference type="EC" id="3.6.1.73"/>
    </reaction>
</comment>
<reference evidence="14" key="1">
    <citation type="submission" date="2017-09" db="EMBL/GenBank/DDBJ databases">
        <title>Depth-based differentiation of microbial function through sediment-hosted aquifers and enrichment of novel symbionts in the deep terrestrial subsurface.</title>
        <authorList>
            <person name="Probst A.J."/>
            <person name="Ladd B."/>
            <person name="Jarett J.K."/>
            <person name="Geller-Mcgrath D.E."/>
            <person name="Sieber C.M.K."/>
            <person name="Emerson J.B."/>
            <person name="Anantharaman K."/>
            <person name="Thomas B.C."/>
            <person name="Malmstrom R."/>
            <person name="Stieglmeier M."/>
            <person name="Klingl A."/>
            <person name="Woyke T."/>
            <person name="Ryan C.M."/>
            <person name="Banfield J.F."/>
        </authorList>
    </citation>
    <scope>NUCLEOTIDE SEQUENCE [LARGE SCALE GENOMIC DNA]</scope>
</reference>
<evidence type="ECO:0000256" key="6">
    <source>
        <dbReference type="ARBA" id="ARBA00023080"/>
    </source>
</evidence>
<evidence type="ECO:0000256" key="8">
    <source>
        <dbReference type="ARBA" id="ARBA00048174"/>
    </source>
</evidence>
<dbReference type="AlphaFoldDB" id="A0A2M7VKW1"/>
<dbReference type="GO" id="GO:0103023">
    <property type="term" value="F:ITPase activity"/>
    <property type="evidence" value="ECO:0007669"/>
    <property type="project" value="UniProtKB-EC"/>
</dbReference>
<dbReference type="InterPro" id="IPR050299">
    <property type="entry name" value="YjjX_NTPase"/>
</dbReference>
<dbReference type="FunFam" id="3.90.950.10:FF:000002">
    <property type="entry name" value="Inosine/xanthosine triphosphatase"/>
    <property type="match status" value="1"/>
</dbReference>
<proteinExistence type="inferred from homology"/>